<comment type="caution">
    <text evidence="1">The sequence shown here is derived from an EMBL/GenBank/DDBJ whole genome shotgun (WGS) entry which is preliminary data.</text>
</comment>
<evidence type="ECO:0000313" key="1">
    <source>
        <dbReference type="EMBL" id="CAG8797743.1"/>
    </source>
</evidence>
<reference evidence="1" key="1">
    <citation type="submission" date="2021-06" db="EMBL/GenBank/DDBJ databases">
        <authorList>
            <person name="Kallberg Y."/>
            <person name="Tangrot J."/>
            <person name="Rosling A."/>
        </authorList>
    </citation>
    <scope>NUCLEOTIDE SEQUENCE</scope>
    <source>
        <strain evidence="1">MA461A</strain>
    </source>
</reference>
<feature type="non-terminal residue" evidence="1">
    <location>
        <position position="1"/>
    </location>
</feature>
<sequence length="57" mass="5958">RYSVGGPGANVSLSKAVVWPLAAVALLPGPIHLGALPLFASYFASLHRLPFRSVDLS</sequence>
<evidence type="ECO:0000313" key="2">
    <source>
        <dbReference type="Proteomes" id="UP000789920"/>
    </source>
</evidence>
<dbReference type="Proteomes" id="UP000789920">
    <property type="component" value="Unassembled WGS sequence"/>
</dbReference>
<dbReference type="EMBL" id="CAJVQC010057562">
    <property type="protein sequence ID" value="CAG8797743.1"/>
    <property type="molecule type" value="Genomic_DNA"/>
</dbReference>
<organism evidence="1 2">
    <name type="scientific">Racocetra persica</name>
    <dbReference type="NCBI Taxonomy" id="160502"/>
    <lineage>
        <taxon>Eukaryota</taxon>
        <taxon>Fungi</taxon>
        <taxon>Fungi incertae sedis</taxon>
        <taxon>Mucoromycota</taxon>
        <taxon>Glomeromycotina</taxon>
        <taxon>Glomeromycetes</taxon>
        <taxon>Diversisporales</taxon>
        <taxon>Gigasporaceae</taxon>
        <taxon>Racocetra</taxon>
    </lineage>
</organism>
<name>A0ACA9RKR5_9GLOM</name>
<keyword evidence="2" id="KW-1185">Reference proteome</keyword>
<feature type="non-terminal residue" evidence="1">
    <location>
        <position position="57"/>
    </location>
</feature>
<protein>
    <submittedName>
        <fullName evidence="1">27262_t:CDS:1</fullName>
    </submittedName>
</protein>
<accession>A0ACA9RKR5</accession>
<proteinExistence type="predicted"/>
<gene>
    <name evidence="1" type="ORF">RPERSI_LOCUS20399</name>
</gene>